<evidence type="ECO:0000256" key="2">
    <source>
        <dbReference type="ARBA" id="ARBA00004829"/>
    </source>
</evidence>
<organism evidence="10 12">
    <name type="scientific">Ardenticatena maritima</name>
    <dbReference type="NCBI Taxonomy" id="872965"/>
    <lineage>
        <taxon>Bacteria</taxon>
        <taxon>Bacillati</taxon>
        <taxon>Chloroflexota</taxon>
        <taxon>Ardenticatenia</taxon>
        <taxon>Ardenticatenales</taxon>
        <taxon>Ardenticatenaceae</taxon>
        <taxon>Ardenticatena</taxon>
    </lineage>
</organism>
<dbReference type="NCBIfam" id="TIGR03462">
    <property type="entry name" value="CarR_dom_SF"/>
    <property type="match status" value="2"/>
</dbReference>
<keyword evidence="6 8" id="KW-0472">Membrane</keyword>
<reference evidence="11 13" key="2">
    <citation type="submission" date="2015-07" db="EMBL/GenBank/DDBJ databases">
        <title>Whole genome sequence of Ardenticatena maritima DSM 23922.</title>
        <authorList>
            <person name="Hemp J."/>
            <person name="Ward L.M."/>
            <person name="Pace L.A."/>
            <person name="Fischer W.W."/>
        </authorList>
    </citation>
    <scope>NUCLEOTIDE SEQUENCE [LARGE SCALE GENOMIC DNA]</scope>
    <source>
        <strain evidence="11 13">110S</strain>
    </source>
</reference>
<feature type="transmembrane region" description="Helical" evidence="8">
    <location>
        <begin position="44"/>
        <end position="69"/>
    </location>
</feature>
<name>A0A0M8K7A9_9CHLR</name>
<feature type="transmembrane region" description="Helical" evidence="8">
    <location>
        <begin position="226"/>
        <end position="247"/>
    </location>
</feature>
<evidence type="ECO:0000256" key="3">
    <source>
        <dbReference type="ARBA" id="ARBA00022692"/>
    </source>
</evidence>
<dbReference type="Pfam" id="PF18916">
    <property type="entry name" value="Lycopene_cyc"/>
    <property type="match status" value="2"/>
</dbReference>
<evidence type="ECO:0000313" key="13">
    <source>
        <dbReference type="Proteomes" id="UP000050502"/>
    </source>
</evidence>
<comment type="pathway">
    <text evidence="2">Carotenoid biosynthesis.</text>
</comment>
<dbReference type="EMBL" id="BBZA01000037">
    <property type="protein sequence ID" value="GAP62202.1"/>
    <property type="molecule type" value="Genomic_DNA"/>
</dbReference>
<dbReference type="GO" id="GO:0016872">
    <property type="term" value="F:intramolecular lyase activity"/>
    <property type="evidence" value="ECO:0007669"/>
    <property type="project" value="InterPro"/>
</dbReference>
<dbReference type="OrthoDB" id="5195186at2"/>
<feature type="domain" description="Lycopene cyclase" evidence="9">
    <location>
        <begin position="34"/>
        <end position="100"/>
    </location>
</feature>
<keyword evidence="3 8" id="KW-0812">Transmembrane</keyword>
<feature type="transmembrane region" description="Helical" evidence="8">
    <location>
        <begin position="89"/>
        <end position="108"/>
    </location>
</feature>
<gene>
    <name evidence="10" type="ORF">ARMA_0625</name>
    <name evidence="11" type="ORF">SE16_04665</name>
</gene>
<dbReference type="Proteomes" id="UP000050502">
    <property type="component" value="Unassembled WGS sequence"/>
</dbReference>
<reference evidence="12" key="3">
    <citation type="submission" date="2015-08" db="EMBL/GenBank/DDBJ databases">
        <title>Draft Genome Sequence of a Heterotrophic Facultative Anaerobic Bacterium Ardenticatena maritima Strain 110S.</title>
        <authorList>
            <person name="Kawaichi S."/>
            <person name="Yoshida T."/>
            <person name="Sako Y."/>
            <person name="Nakamura R."/>
        </authorList>
    </citation>
    <scope>NUCLEOTIDE SEQUENCE [LARGE SCALE GENOMIC DNA]</scope>
    <source>
        <strain evidence="12">110S</strain>
    </source>
</reference>
<keyword evidence="4" id="KW-0125">Carotenoid biosynthesis</keyword>
<dbReference type="RefSeq" id="WP_054492120.1">
    <property type="nucleotide sequence ID" value="NZ_BBZA01000037.1"/>
</dbReference>
<evidence type="ECO:0000256" key="1">
    <source>
        <dbReference type="ARBA" id="ARBA00004141"/>
    </source>
</evidence>
<reference evidence="10 12" key="1">
    <citation type="journal article" date="2015" name="Genome Announc.">
        <title>Draft Genome Sequence of a Heterotrophic Facultative Anaerobic Thermophilic Bacterium, Ardenticatena maritima Strain 110ST.</title>
        <authorList>
            <person name="Kawaichi S."/>
            <person name="Yoshida T."/>
            <person name="Sako Y."/>
            <person name="Nakamura R."/>
        </authorList>
    </citation>
    <scope>NUCLEOTIDE SEQUENCE [LARGE SCALE GENOMIC DNA]</scope>
    <source>
        <strain evidence="10 12">110S</strain>
    </source>
</reference>
<evidence type="ECO:0000256" key="7">
    <source>
        <dbReference type="ARBA" id="ARBA00023235"/>
    </source>
</evidence>
<dbReference type="GO" id="GO:0016020">
    <property type="term" value="C:membrane"/>
    <property type="evidence" value="ECO:0007669"/>
    <property type="project" value="UniProtKB-SubCell"/>
</dbReference>
<evidence type="ECO:0000256" key="4">
    <source>
        <dbReference type="ARBA" id="ARBA00022746"/>
    </source>
</evidence>
<keyword evidence="7" id="KW-0413">Isomerase</keyword>
<comment type="caution">
    <text evidence="10">The sequence shown here is derived from an EMBL/GenBank/DDBJ whole genome shotgun (WGS) entry which is preliminary data.</text>
</comment>
<evidence type="ECO:0000259" key="9">
    <source>
        <dbReference type="Pfam" id="PF18916"/>
    </source>
</evidence>
<evidence type="ECO:0000313" key="10">
    <source>
        <dbReference type="EMBL" id="GAP62202.1"/>
    </source>
</evidence>
<protein>
    <recommendedName>
        <fullName evidence="9">Lycopene cyclase domain-containing protein</fullName>
    </recommendedName>
</protein>
<evidence type="ECO:0000256" key="5">
    <source>
        <dbReference type="ARBA" id="ARBA00022989"/>
    </source>
</evidence>
<feature type="transmembrane region" description="Helical" evidence="8">
    <location>
        <begin position="6"/>
        <end position="23"/>
    </location>
</feature>
<dbReference type="GO" id="GO:0016117">
    <property type="term" value="P:carotenoid biosynthetic process"/>
    <property type="evidence" value="ECO:0007669"/>
    <property type="project" value="UniProtKB-KW"/>
</dbReference>
<dbReference type="InterPro" id="IPR017825">
    <property type="entry name" value="Lycopene_cyclase_dom"/>
</dbReference>
<dbReference type="AlphaFoldDB" id="A0A0M8K7A9"/>
<comment type="subcellular location">
    <subcellularLocation>
        <location evidence="1">Membrane</location>
        <topology evidence="1">Multi-pass membrane protein</topology>
    </subcellularLocation>
</comment>
<feature type="transmembrane region" description="Helical" evidence="8">
    <location>
        <begin position="148"/>
        <end position="168"/>
    </location>
</feature>
<evidence type="ECO:0000256" key="6">
    <source>
        <dbReference type="ARBA" id="ARBA00023136"/>
    </source>
</evidence>
<dbReference type="GO" id="GO:0045436">
    <property type="term" value="F:lycopene beta cyclase activity"/>
    <property type="evidence" value="ECO:0007669"/>
    <property type="project" value="UniProtKB-ARBA"/>
</dbReference>
<sequence length="264" mass="29933">MTYFGFLLRFLILPILILSALHWRDMRKGVSLPQSLNAFSPWRALLALILIAVTYTTPWDNYLVATRVWWYDPALVTGITIGYVPIEEYTFFVLQTVLTGLWVLWLARRIPHPSAWRTAPLWRLLPLGVLGALWILSAAWLILNVREATYMALILVWALPPIMLQVWFGGDILRTHIRLVALGILLPTFFLCAADALAIAIGIWEISPEQTFGIHLWGGLPLEEATFFLLTNVLITFGLVLAIADASQVRLRAIARRARLLQHS</sequence>
<feature type="domain" description="Lycopene cyclase" evidence="9">
    <location>
        <begin position="149"/>
        <end position="235"/>
    </location>
</feature>
<evidence type="ECO:0000256" key="8">
    <source>
        <dbReference type="SAM" id="Phobius"/>
    </source>
</evidence>
<dbReference type="EMBL" id="LGKN01000003">
    <property type="protein sequence ID" value="KPL89693.1"/>
    <property type="molecule type" value="Genomic_DNA"/>
</dbReference>
<evidence type="ECO:0000313" key="11">
    <source>
        <dbReference type="EMBL" id="KPL89693.1"/>
    </source>
</evidence>
<evidence type="ECO:0000313" key="12">
    <source>
        <dbReference type="Proteomes" id="UP000037784"/>
    </source>
</evidence>
<feature type="transmembrane region" description="Helical" evidence="8">
    <location>
        <begin position="180"/>
        <end position="206"/>
    </location>
</feature>
<keyword evidence="5 8" id="KW-1133">Transmembrane helix</keyword>
<feature type="transmembrane region" description="Helical" evidence="8">
    <location>
        <begin position="120"/>
        <end position="142"/>
    </location>
</feature>
<dbReference type="STRING" id="872965.SE16_04665"/>
<dbReference type="Proteomes" id="UP000037784">
    <property type="component" value="Unassembled WGS sequence"/>
</dbReference>
<accession>A0A0M8K7A9</accession>
<dbReference type="InParanoid" id="A0A0M8K7A9"/>
<proteinExistence type="predicted"/>
<keyword evidence="12" id="KW-1185">Reference proteome</keyword>